<comment type="caution">
    <text evidence="2">The sequence shown here is derived from an EMBL/GenBank/DDBJ whole genome shotgun (WGS) entry which is preliminary data.</text>
</comment>
<dbReference type="EMBL" id="RWIT01000008">
    <property type="protein sequence ID" value="RSK47476.1"/>
    <property type="molecule type" value="Genomic_DNA"/>
</dbReference>
<keyword evidence="3" id="KW-1185">Reference proteome</keyword>
<reference evidence="2 3" key="1">
    <citation type="submission" date="2018-12" db="EMBL/GenBank/DDBJ databases">
        <authorList>
            <person name="Feng G."/>
            <person name="Zhu H."/>
        </authorList>
    </citation>
    <scope>NUCLEOTIDE SEQUENCE [LARGE SCALE GENOMIC DNA]</scope>
    <source>
        <strain evidence="2 3">KCTC 12533</strain>
    </source>
</reference>
<accession>A0A3R9PW85</accession>
<evidence type="ECO:0000313" key="3">
    <source>
        <dbReference type="Proteomes" id="UP000273500"/>
    </source>
</evidence>
<dbReference type="InterPro" id="IPR002711">
    <property type="entry name" value="HNH"/>
</dbReference>
<protein>
    <recommendedName>
        <fullName evidence="1">HNH domain-containing protein</fullName>
    </recommendedName>
</protein>
<evidence type="ECO:0000313" key="2">
    <source>
        <dbReference type="EMBL" id="RSK47476.1"/>
    </source>
</evidence>
<organism evidence="2 3">
    <name type="scientific">Hymenobacter rigui</name>
    <dbReference type="NCBI Taxonomy" id="334424"/>
    <lineage>
        <taxon>Bacteria</taxon>
        <taxon>Pseudomonadati</taxon>
        <taxon>Bacteroidota</taxon>
        <taxon>Cytophagia</taxon>
        <taxon>Cytophagales</taxon>
        <taxon>Hymenobacteraceae</taxon>
        <taxon>Hymenobacter</taxon>
    </lineage>
</organism>
<dbReference type="AlphaFoldDB" id="A0A3R9PW85"/>
<dbReference type="Gene3D" id="1.10.30.50">
    <property type="match status" value="1"/>
</dbReference>
<dbReference type="InterPro" id="IPR003615">
    <property type="entry name" value="HNH_nuc"/>
</dbReference>
<feature type="domain" description="HNH" evidence="1">
    <location>
        <begin position="227"/>
        <end position="287"/>
    </location>
</feature>
<name>A0A3R9PW85_9BACT</name>
<evidence type="ECO:0000259" key="1">
    <source>
        <dbReference type="Pfam" id="PF01844"/>
    </source>
</evidence>
<dbReference type="GO" id="GO:0004519">
    <property type="term" value="F:endonuclease activity"/>
    <property type="evidence" value="ECO:0007669"/>
    <property type="project" value="InterPro"/>
</dbReference>
<dbReference type="OrthoDB" id="9779761at2"/>
<dbReference type="GO" id="GO:0003676">
    <property type="term" value="F:nucleic acid binding"/>
    <property type="evidence" value="ECO:0007669"/>
    <property type="project" value="InterPro"/>
</dbReference>
<dbReference type="Proteomes" id="UP000273500">
    <property type="component" value="Unassembled WGS sequence"/>
</dbReference>
<dbReference type="CDD" id="cd00085">
    <property type="entry name" value="HNHc"/>
    <property type="match status" value="1"/>
</dbReference>
<proteinExistence type="predicted"/>
<gene>
    <name evidence="2" type="ORF">EI291_14540</name>
</gene>
<dbReference type="Pfam" id="PF01844">
    <property type="entry name" value="HNH"/>
    <property type="match status" value="1"/>
</dbReference>
<sequence length="321" mass="36673">MLPDFVMSANTWVEITSSNHGHGGPGWEFGTCLWSPRVDESGAKRYEVMLLPEVGDLVLHFYKHNWDGGAAHTQLCGFSRVKSSCRVIDTPPPSPGRWVAPEYYRIDLSDYQAFEKRLVPENLNKHPEYLARIRSEMTPIRPGRYPFASYGTGIRITQGQYLTRCTALLYDVFLDALGLEVRATTASDIERKGQEFQEGKRRLREAYFFTRNPRLASEAKRLRNYTCEVCSFDFRHHYGELGNGYAECHHKNPLSERPEELWTDGVMTSVEDVAVLCANCHRMIHSKRPALSVEQLKQIWQAAALEHLTGVNGEFKESNLN</sequence>
<dbReference type="GO" id="GO:0008270">
    <property type="term" value="F:zinc ion binding"/>
    <property type="evidence" value="ECO:0007669"/>
    <property type="project" value="InterPro"/>
</dbReference>